<name>A0ACC1YUT1_MELAZ</name>
<evidence type="ECO:0000313" key="1">
    <source>
        <dbReference type="EMBL" id="KAJ4727104.1"/>
    </source>
</evidence>
<proteinExistence type="predicted"/>
<evidence type="ECO:0000313" key="2">
    <source>
        <dbReference type="Proteomes" id="UP001164539"/>
    </source>
</evidence>
<protein>
    <submittedName>
        <fullName evidence="1">EF hand calcium-binding family protein</fullName>
    </submittedName>
</protein>
<dbReference type="EMBL" id="CM051394">
    <property type="protein sequence ID" value="KAJ4727104.1"/>
    <property type="molecule type" value="Genomic_DNA"/>
</dbReference>
<reference evidence="1 2" key="1">
    <citation type="journal article" date="2023" name="Science">
        <title>Complex scaffold remodeling in plant triterpene biosynthesis.</title>
        <authorList>
            <person name="De La Pena R."/>
            <person name="Hodgson H."/>
            <person name="Liu J.C."/>
            <person name="Stephenson M.J."/>
            <person name="Martin A.C."/>
            <person name="Owen C."/>
            <person name="Harkess A."/>
            <person name="Leebens-Mack J."/>
            <person name="Jimenez L.E."/>
            <person name="Osbourn A."/>
            <person name="Sattely E.S."/>
        </authorList>
    </citation>
    <scope>NUCLEOTIDE SEQUENCE [LARGE SCALE GENOMIC DNA]</scope>
    <source>
        <strain evidence="2">cv. JPN11</strain>
        <tissue evidence="1">Leaf</tissue>
    </source>
</reference>
<organism evidence="1 2">
    <name type="scientific">Melia azedarach</name>
    <name type="common">Chinaberry tree</name>
    <dbReference type="NCBI Taxonomy" id="155640"/>
    <lineage>
        <taxon>Eukaryota</taxon>
        <taxon>Viridiplantae</taxon>
        <taxon>Streptophyta</taxon>
        <taxon>Embryophyta</taxon>
        <taxon>Tracheophyta</taxon>
        <taxon>Spermatophyta</taxon>
        <taxon>Magnoliopsida</taxon>
        <taxon>eudicotyledons</taxon>
        <taxon>Gunneridae</taxon>
        <taxon>Pentapetalae</taxon>
        <taxon>rosids</taxon>
        <taxon>malvids</taxon>
        <taxon>Sapindales</taxon>
        <taxon>Meliaceae</taxon>
        <taxon>Melia</taxon>
    </lineage>
</organism>
<dbReference type="Proteomes" id="UP001164539">
    <property type="component" value="Chromosome 1"/>
</dbReference>
<comment type="caution">
    <text evidence="1">The sequence shown here is derived from an EMBL/GenBank/DDBJ whole genome shotgun (WGS) entry which is preliminary data.</text>
</comment>
<sequence>MSGSLKSCCISLYRKMKLFLQQRVKTRTFKRRRKHNKLLSSFDFLTSSFATMEASNQFRQIFKLMDANGDGKISSLELSEVLLCFGYDESKATEEAEGMLKQMDYNGDGFVDLDEFMDAVHGSDSKEEYLMDAFLIFDTDKNGLISATELSGVLVNLGCDKCSVEECRRMIKGVDKDGDGFVDFGEFRSMMIDNSTQLSK</sequence>
<keyword evidence="2" id="KW-1185">Reference proteome</keyword>
<gene>
    <name evidence="1" type="ORF">OWV82_000260</name>
</gene>
<accession>A0ACC1YUT1</accession>